<feature type="region of interest" description="Disordered" evidence="1">
    <location>
        <begin position="1"/>
        <end position="44"/>
    </location>
</feature>
<evidence type="ECO:0000313" key="2">
    <source>
        <dbReference type="EMBL" id="KAF2875007.1"/>
    </source>
</evidence>
<protein>
    <submittedName>
        <fullName evidence="2">Uncharacterized protein</fullName>
    </submittedName>
</protein>
<feature type="compositionally biased region" description="Polar residues" evidence="1">
    <location>
        <begin position="788"/>
        <end position="809"/>
    </location>
</feature>
<feature type="region of interest" description="Disordered" evidence="1">
    <location>
        <begin position="321"/>
        <end position="352"/>
    </location>
</feature>
<evidence type="ECO:0000256" key="1">
    <source>
        <dbReference type="SAM" id="MobiDB-lite"/>
    </source>
</evidence>
<feature type="region of interest" description="Disordered" evidence="1">
    <location>
        <begin position="785"/>
        <end position="813"/>
    </location>
</feature>
<name>A0A7C8IKD6_9PLEO</name>
<accession>A0A7C8IKD6</accession>
<feature type="compositionally biased region" description="Low complexity" evidence="1">
    <location>
        <begin position="881"/>
        <end position="894"/>
    </location>
</feature>
<organism evidence="2 3">
    <name type="scientific">Massariosphaeria phaeospora</name>
    <dbReference type="NCBI Taxonomy" id="100035"/>
    <lineage>
        <taxon>Eukaryota</taxon>
        <taxon>Fungi</taxon>
        <taxon>Dikarya</taxon>
        <taxon>Ascomycota</taxon>
        <taxon>Pezizomycotina</taxon>
        <taxon>Dothideomycetes</taxon>
        <taxon>Pleosporomycetidae</taxon>
        <taxon>Pleosporales</taxon>
        <taxon>Pleosporales incertae sedis</taxon>
        <taxon>Massariosphaeria</taxon>
    </lineage>
</organism>
<dbReference type="OrthoDB" id="3886018at2759"/>
<feature type="region of interest" description="Disordered" evidence="1">
    <location>
        <begin position="870"/>
        <end position="905"/>
    </location>
</feature>
<feature type="compositionally biased region" description="Basic and acidic residues" evidence="1">
    <location>
        <begin position="265"/>
        <end position="277"/>
    </location>
</feature>
<gene>
    <name evidence="2" type="ORF">BDV95DRAFT_665647</name>
</gene>
<feature type="compositionally biased region" description="Low complexity" evidence="1">
    <location>
        <begin position="728"/>
        <end position="766"/>
    </location>
</feature>
<feature type="compositionally biased region" description="Polar residues" evidence="1">
    <location>
        <begin position="255"/>
        <end position="264"/>
    </location>
</feature>
<feature type="compositionally biased region" description="Low complexity" evidence="1">
    <location>
        <begin position="321"/>
        <end position="330"/>
    </location>
</feature>
<feature type="compositionally biased region" description="Polar residues" evidence="1">
    <location>
        <begin position="19"/>
        <end position="37"/>
    </location>
</feature>
<reference evidence="2 3" key="1">
    <citation type="submission" date="2020-01" db="EMBL/GenBank/DDBJ databases">
        <authorList>
            <consortium name="DOE Joint Genome Institute"/>
            <person name="Haridas S."/>
            <person name="Albert R."/>
            <person name="Binder M."/>
            <person name="Bloem J."/>
            <person name="Labutti K."/>
            <person name="Salamov A."/>
            <person name="Andreopoulos B."/>
            <person name="Baker S.E."/>
            <person name="Barry K."/>
            <person name="Bills G."/>
            <person name="Bluhm B.H."/>
            <person name="Cannon C."/>
            <person name="Castanera R."/>
            <person name="Culley D.E."/>
            <person name="Daum C."/>
            <person name="Ezra D."/>
            <person name="Gonzalez J.B."/>
            <person name="Henrissat B."/>
            <person name="Kuo A."/>
            <person name="Liang C."/>
            <person name="Lipzen A."/>
            <person name="Lutzoni F."/>
            <person name="Magnuson J."/>
            <person name="Mondo S."/>
            <person name="Nolan M."/>
            <person name="Ohm R."/>
            <person name="Pangilinan J."/>
            <person name="Park H.-J.H."/>
            <person name="Ramirez L."/>
            <person name="Alfaro M."/>
            <person name="Sun H."/>
            <person name="Tritt A."/>
            <person name="Yoshinaga Y."/>
            <person name="Zwiers L.-H.L."/>
            <person name="Turgeon B.G."/>
            <person name="Goodwin S.B."/>
            <person name="Spatafora J.W."/>
            <person name="Crous P.W."/>
            <person name="Grigoriev I.V."/>
        </authorList>
    </citation>
    <scope>NUCLEOTIDE SEQUENCE [LARGE SCALE GENOMIC DNA]</scope>
    <source>
        <strain evidence="2 3">CBS 611.86</strain>
    </source>
</reference>
<dbReference type="Proteomes" id="UP000481861">
    <property type="component" value="Unassembled WGS sequence"/>
</dbReference>
<feature type="region of interest" description="Disordered" evidence="1">
    <location>
        <begin position="718"/>
        <end position="766"/>
    </location>
</feature>
<dbReference type="AlphaFoldDB" id="A0A7C8IKD6"/>
<dbReference type="EMBL" id="JAADJZ010000005">
    <property type="protein sequence ID" value="KAF2875007.1"/>
    <property type="molecule type" value="Genomic_DNA"/>
</dbReference>
<feature type="compositionally biased region" description="Low complexity" evidence="1">
    <location>
        <begin position="279"/>
        <end position="303"/>
    </location>
</feature>
<sequence>MPLINFPARTRRWKPPSPQEESSTLRPSTATMSTNQDETSEATPLASPILTFTVGGQTLTTVLPGTFNGPAIIMITTFTLGSTKVLPALSGGDLTKLVLFTDTVTTTLEPTGARMSTSVTALSLDWMKVALAIDGWIQDPKLPKQTAALEGIERFISHAGSIIRQTSRDNDDKKGDSCTRSGNGLLFIGPLINTIRCVANMAANIASTVGGVAGNAIQLQEAKKNTAAQLIDMFNSVKFMTSPGLNPPTVDLPDTGSSLKPSHLSSEKALKTDEQDTARISSTTSSLSIRSGTATPSSFSQPRSTFSSIFSSAASSTSLTISSSSSRASSGVCPAATGSGSRKTSRGTKNEPICLGREPCGIACGLCIGSDYVDVQNGIHLANLMNVSKISPEGLDASNAVFVQPEGNNQDDIEKFMKQQFKKAQEIQNDDELFESDQRTFVPHGHHNGDASPAALFRELQDERLTLGLVNLYGCTSIMVVSKHAVWWSHFWEVPSFLFKDEEDGHWNIFGDHPDIPKTGEMPRDFYEDVLMSLGGAGQCDMDEPPYRFRKLACLVSTGTCSSGSGTKVIIITPRDVKPEDESQTSWHTLEYADHIGLIRTTIRQAFEDVDDYSDDDVLVVDYDTKGGFDPNSGPPHEGGNPDYYKDMQGKFMLRYDPMAVLSDDGEWAAGVELWAEARPTPVYSKIWTPLDCQVVDLEWSGENSGVQDSSRERCACVSGSCKKPHTRTGSTTGGSRPTDAMSTRTKSSLSSRTTQSLSTTSSNQSLSASSSQYSITTISSVTRSAPMRSSGSLTSPRLSATLSHSTPTGKRPGVDGVPGCAHVIANNLKDRALCYADYCNCGGVVAPLWTTTVSKTLSIGCAYPTQPSVNQCPGHPPETPSSFTPTPSQTTTLPPSPPPPSPSPLFAHGTCRIHLKQTFVDKKDVDLELKVYDNRNTISWPFSGRTKFASTLIMPADSLPMNYNIGVHVEKKSGH</sequence>
<keyword evidence="3" id="KW-1185">Reference proteome</keyword>
<feature type="compositionally biased region" description="Pro residues" evidence="1">
    <location>
        <begin position="895"/>
        <end position="904"/>
    </location>
</feature>
<proteinExistence type="predicted"/>
<feature type="region of interest" description="Disordered" evidence="1">
    <location>
        <begin position="245"/>
        <end position="303"/>
    </location>
</feature>
<evidence type="ECO:0000313" key="3">
    <source>
        <dbReference type="Proteomes" id="UP000481861"/>
    </source>
</evidence>
<comment type="caution">
    <text evidence="2">The sequence shown here is derived from an EMBL/GenBank/DDBJ whole genome shotgun (WGS) entry which is preliminary data.</text>
</comment>